<proteinExistence type="predicted"/>
<protein>
    <recommendedName>
        <fullName evidence="4">SEP domain-containing protein</fullName>
    </recommendedName>
</protein>
<evidence type="ECO:0000313" key="2">
    <source>
        <dbReference type="EMBL" id="KAK8885557.1"/>
    </source>
</evidence>
<evidence type="ECO:0000256" key="1">
    <source>
        <dbReference type="SAM" id="MobiDB-lite"/>
    </source>
</evidence>
<feature type="region of interest" description="Disordered" evidence="1">
    <location>
        <begin position="126"/>
        <end position="145"/>
    </location>
</feature>
<feature type="compositionally biased region" description="Low complexity" evidence="1">
    <location>
        <begin position="87"/>
        <end position="103"/>
    </location>
</feature>
<dbReference type="Proteomes" id="UP001470230">
    <property type="component" value="Unassembled WGS sequence"/>
</dbReference>
<feature type="region of interest" description="Disordered" evidence="1">
    <location>
        <begin position="65"/>
        <end position="103"/>
    </location>
</feature>
<dbReference type="EMBL" id="JAPFFF010000007">
    <property type="protein sequence ID" value="KAK8885557.1"/>
    <property type="molecule type" value="Genomic_DNA"/>
</dbReference>
<name>A0ABR2K4Z0_9EUKA</name>
<feature type="region of interest" description="Disordered" evidence="1">
    <location>
        <begin position="153"/>
        <end position="172"/>
    </location>
</feature>
<reference evidence="2 3" key="1">
    <citation type="submission" date="2024-04" db="EMBL/GenBank/DDBJ databases">
        <title>Tritrichomonas musculus Genome.</title>
        <authorList>
            <person name="Alves-Ferreira E."/>
            <person name="Grigg M."/>
            <person name="Lorenzi H."/>
            <person name="Galac M."/>
        </authorList>
    </citation>
    <scope>NUCLEOTIDE SEQUENCE [LARGE SCALE GENOMIC DNA]</scope>
    <source>
        <strain evidence="2 3">EAF2021</strain>
    </source>
</reference>
<gene>
    <name evidence="2" type="ORF">M9Y10_041007</name>
</gene>
<accession>A0ABR2K4Z0</accession>
<feature type="compositionally biased region" description="Basic and acidic residues" evidence="1">
    <location>
        <begin position="153"/>
        <end position="166"/>
    </location>
</feature>
<evidence type="ECO:0008006" key="4">
    <source>
        <dbReference type="Google" id="ProtNLM"/>
    </source>
</evidence>
<feature type="compositionally biased region" description="Basic and acidic residues" evidence="1">
    <location>
        <begin position="75"/>
        <end position="85"/>
    </location>
</feature>
<organism evidence="2 3">
    <name type="scientific">Tritrichomonas musculus</name>
    <dbReference type="NCBI Taxonomy" id="1915356"/>
    <lineage>
        <taxon>Eukaryota</taxon>
        <taxon>Metamonada</taxon>
        <taxon>Parabasalia</taxon>
        <taxon>Tritrichomonadida</taxon>
        <taxon>Tritrichomonadidae</taxon>
        <taxon>Tritrichomonas</taxon>
    </lineage>
</organism>
<sequence>MSSRNDYENLFLQHGISRSELCMMTDTEFQKTLQYFLSEPSSNTITSNYSNSSQYRYISPKLYAQRESQMRRSRREPMIQRERGIDSPYQSSQPTQTSYSSYPDYSQYQQYDEDAALQAAIQSSLQEQQSNNQLNDIPNNTNFNQNYVTNEQTEYKDETNDQKDTEISSSTYSHVYKPNVKNERVPQTEDQRLFDEQTKEYHRCVEEAFQKEMEENLSKHYEQNQQQIEKEELDRRIGEVVSKYYSLKPEPKTGTTVAVNINNQRYIRKFDPNSKGEDVYAWAAGQTIDEEDEEEKLFLDNFELQIPGIGVLSHEKTLAEQGIKGRVMMNIVML</sequence>
<keyword evidence="3" id="KW-1185">Reference proteome</keyword>
<evidence type="ECO:0000313" key="3">
    <source>
        <dbReference type="Proteomes" id="UP001470230"/>
    </source>
</evidence>
<comment type="caution">
    <text evidence="2">The sequence shown here is derived from an EMBL/GenBank/DDBJ whole genome shotgun (WGS) entry which is preliminary data.</text>
</comment>